<accession>Q50055</accession>
<sequence>MTGRICIDQFSRLLISSADVSLVHGYVAISTVDSCSHIKNSIQIVPGTTIVDWAECAPTASRVLEAAFYGSSTVWSIRVWAAMRK</sequence>
<reference evidence="1" key="2">
    <citation type="submission" date="1995-04" db="EMBL/GenBank/DDBJ databases">
        <authorList>
            <person name="Smith D.R."/>
        </authorList>
    </citation>
    <scope>NUCLEOTIDE SEQUENCE</scope>
</reference>
<name>Q50055_MYCLR</name>
<proteinExistence type="predicted"/>
<organism evidence="1">
    <name type="scientific">Mycobacterium leprae</name>
    <dbReference type="NCBI Taxonomy" id="1769"/>
    <lineage>
        <taxon>Bacteria</taxon>
        <taxon>Bacillati</taxon>
        <taxon>Actinomycetota</taxon>
        <taxon>Actinomycetes</taxon>
        <taxon>Mycobacteriales</taxon>
        <taxon>Mycobacteriaceae</taxon>
        <taxon>Mycobacterium</taxon>
    </lineage>
</organism>
<protein>
    <submittedName>
        <fullName evidence="1">U2266t</fullName>
    </submittedName>
</protein>
<dbReference type="EMBL" id="U15182">
    <property type="protein sequence ID" value="AAA62962.1"/>
    <property type="molecule type" value="Genomic_DNA"/>
</dbReference>
<reference evidence="1" key="1">
    <citation type="submission" date="1994-09" db="EMBL/GenBank/DDBJ databases">
        <authorList>
            <person name="Robison K."/>
        </authorList>
    </citation>
    <scope>NUCLEOTIDE SEQUENCE</scope>
</reference>
<evidence type="ECO:0000313" key="1">
    <source>
        <dbReference type="EMBL" id="AAA62962.1"/>
    </source>
</evidence>
<dbReference type="AlphaFoldDB" id="Q50055"/>